<keyword evidence="2" id="KW-1185">Reference proteome</keyword>
<gene>
    <name evidence="1" type="ORF">PHYSODRAFT_518413</name>
</gene>
<protein>
    <recommendedName>
        <fullName evidence="3">GAG-pre-integrase domain-containing protein</fullName>
    </recommendedName>
</protein>
<evidence type="ECO:0008006" key="3">
    <source>
        <dbReference type="Google" id="ProtNLM"/>
    </source>
</evidence>
<organism evidence="1 2">
    <name type="scientific">Phytophthora sojae (strain P6497)</name>
    <name type="common">Soybean stem and root rot agent</name>
    <name type="synonym">Phytophthora megasperma f. sp. glycines</name>
    <dbReference type="NCBI Taxonomy" id="1094619"/>
    <lineage>
        <taxon>Eukaryota</taxon>
        <taxon>Sar</taxon>
        <taxon>Stramenopiles</taxon>
        <taxon>Oomycota</taxon>
        <taxon>Peronosporomycetes</taxon>
        <taxon>Peronosporales</taxon>
        <taxon>Peronosporaceae</taxon>
        <taxon>Phytophthora</taxon>
    </lineage>
</organism>
<reference evidence="1 2" key="1">
    <citation type="journal article" date="2006" name="Science">
        <title>Phytophthora genome sequences uncover evolutionary origins and mechanisms of pathogenesis.</title>
        <authorList>
            <person name="Tyler B.M."/>
            <person name="Tripathy S."/>
            <person name="Zhang X."/>
            <person name="Dehal P."/>
            <person name="Jiang R.H."/>
            <person name="Aerts A."/>
            <person name="Arredondo F.D."/>
            <person name="Baxter L."/>
            <person name="Bensasson D."/>
            <person name="Beynon J.L."/>
            <person name="Chapman J."/>
            <person name="Damasceno C.M."/>
            <person name="Dorrance A.E."/>
            <person name="Dou D."/>
            <person name="Dickerman A.W."/>
            <person name="Dubchak I.L."/>
            <person name="Garbelotto M."/>
            <person name="Gijzen M."/>
            <person name="Gordon S.G."/>
            <person name="Govers F."/>
            <person name="Grunwald N.J."/>
            <person name="Huang W."/>
            <person name="Ivors K.L."/>
            <person name="Jones R.W."/>
            <person name="Kamoun S."/>
            <person name="Krampis K."/>
            <person name="Lamour K.H."/>
            <person name="Lee M.K."/>
            <person name="McDonald W.H."/>
            <person name="Medina M."/>
            <person name="Meijer H.J."/>
            <person name="Nordberg E.K."/>
            <person name="Maclean D.J."/>
            <person name="Ospina-Giraldo M.D."/>
            <person name="Morris P.F."/>
            <person name="Phuntumart V."/>
            <person name="Putnam N.H."/>
            <person name="Rash S."/>
            <person name="Rose J.K."/>
            <person name="Sakihama Y."/>
            <person name="Salamov A.A."/>
            <person name="Savidor A."/>
            <person name="Scheuring C.F."/>
            <person name="Smith B.M."/>
            <person name="Sobral B.W."/>
            <person name="Terry A."/>
            <person name="Torto-Alalibo T.A."/>
            <person name="Win J."/>
            <person name="Xu Z."/>
            <person name="Zhang H."/>
            <person name="Grigoriev I.V."/>
            <person name="Rokhsar D.S."/>
            <person name="Boore J.L."/>
        </authorList>
    </citation>
    <scope>NUCLEOTIDE SEQUENCE [LARGE SCALE GENOMIC DNA]</scope>
    <source>
        <strain evidence="1 2">P6497</strain>
    </source>
</reference>
<accession>G5A0R3</accession>
<dbReference type="AlphaFoldDB" id="G5A0R3"/>
<dbReference type="Proteomes" id="UP000002640">
    <property type="component" value="Unassembled WGS sequence"/>
</dbReference>
<dbReference type="EMBL" id="JH159158">
    <property type="protein sequence ID" value="EGZ11399.1"/>
    <property type="molecule type" value="Genomic_DNA"/>
</dbReference>
<evidence type="ECO:0000313" key="2">
    <source>
        <dbReference type="Proteomes" id="UP000002640"/>
    </source>
</evidence>
<dbReference type="RefSeq" id="XP_009534144.1">
    <property type="nucleotide sequence ID" value="XM_009535849.1"/>
</dbReference>
<dbReference type="InParanoid" id="G5A0R3"/>
<dbReference type="KEGG" id="psoj:PHYSODRAFT_518413"/>
<dbReference type="GeneID" id="20660053"/>
<evidence type="ECO:0000313" key="1">
    <source>
        <dbReference type="EMBL" id="EGZ11399.1"/>
    </source>
</evidence>
<sequence>MQGQIKFAIVDAHTKTRVWIAVEVLYVEGATNLLSQRMLYKEYGFFAQTSEDQEVTTLTHRVKHITWTFDMVGELYQTMVEVQRPQPTLAVLQTSAQPTRKLRKWHHRLALANWQVIKDMSSKEMVRGLELTKEDRSGKAQCIDCDMAKMKRMPFKKTTPERAKVPFVKVLMDLGFLSVPTLEGNTVYLHLIDEGSRYQ</sequence>
<proteinExistence type="predicted"/>
<name>G5A0R3_PHYSP</name>